<dbReference type="RefSeq" id="WP_073095469.1">
    <property type="nucleotide sequence ID" value="NZ_FRCY01000009.1"/>
</dbReference>
<dbReference type="PROSITE" id="PS51257">
    <property type="entry name" value="PROKAR_LIPOPROTEIN"/>
    <property type="match status" value="1"/>
</dbReference>
<accession>A0A1M7PMG5</accession>
<dbReference type="InterPro" id="IPR050553">
    <property type="entry name" value="Thioredoxin_ResA/DsbE_sf"/>
</dbReference>
<dbReference type="SUPFAM" id="SSF52833">
    <property type="entry name" value="Thioredoxin-like"/>
    <property type="match status" value="1"/>
</dbReference>
<evidence type="ECO:0000313" key="3">
    <source>
        <dbReference type="Proteomes" id="UP000184513"/>
    </source>
</evidence>
<keyword evidence="3" id="KW-1185">Reference proteome</keyword>
<evidence type="ECO:0000259" key="1">
    <source>
        <dbReference type="PROSITE" id="PS51352"/>
    </source>
</evidence>
<dbReference type="Gene3D" id="3.40.30.10">
    <property type="entry name" value="Glutaredoxin"/>
    <property type="match status" value="1"/>
</dbReference>
<sequence length="483" mass="56221">MRRINSIPWVLIVLLVLFFSACGRNQEVKDQDEQENSAEIVLVLKDSLVRDFLRERKATLKYLDDASMPVTIDFSGNENNLVLSIDTQREAVDLMYTDNSQTEYNYLLAKGDSILISLDERRPWLKTLNSERSVYDDNLELLRNRELYHSTYTPLQDFHFLWQANFDSPTPVDLSEERIKSRKKALESGEKELFWLDSLKNTGLIAERTASFYKAKLRFELDHLHFFSAEKGVYDPGGALDHFTASVTDSSEYLQTIYFDEFSDFLLAQIKAKDRNELLLPDSLGSGPSPFSKRMRFKLLEESLPRLSFQEADKWLKSYGNQLENKVQADFLKARINTLKKERPDMELMGLGNRLMSFEELLHQKRDNYLYVDLWAAWCIPCIKAFPALRNLHELNKDRGLEVIHLSVDKNHKFWEQVVRKHEIAFPDRSFTVLNLDESSFLDQLDVAFIPRYLLFDPKGKLIHPNAPAPEQEELKGILGEFL</sequence>
<name>A0A1M7PMG5_9BACT</name>
<dbReference type="Pfam" id="PF13905">
    <property type="entry name" value="Thioredoxin_8"/>
    <property type="match status" value="1"/>
</dbReference>
<dbReference type="GO" id="GO:0016853">
    <property type="term" value="F:isomerase activity"/>
    <property type="evidence" value="ECO:0007669"/>
    <property type="project" value="UniProtKB-KW"/>
</dbReference>
<organism evidence="2 3">
    <name type="scientific">Cyclobacterium lianum</name>
    <dbReference type="NCBI Taxonomy" id="388280"/>
    <lineage>
        <taxon>Bacteria</taxon>
        <taxon>Pseudomonadati</taxon>
        <taxon>Bacteroidota</taxon>
        <taxon>Cytophagia</taxon>
        <taxon>Cytophagales</taxon>
        <taxon>Cyclobacteriaceae</taxon>
        <taxon>Cyclobacterium</taxon>
    </lineage>
</organism>
<dbReference type="InterPro" id="IPR012336">
    <property type="entry name" value="Thioredoxin-like_fold"/>
</dbReference>
<proteinExistence type="predicted"/>
<dbReference type="CDD" id="cd02966">
    <property type="entry name" value="TlpA_like_family"/>
    <property type="match status" value="1"/>
</dbReference>
<dbReference type="EMBL" id="FRCY01000009">
    <property type="protein sequence ID" value="SHN18460.1"/>
    <property type="molecule type" value="Genomic_DNA"/>
</dbReference>
<keyword evidence="2" id="KW-0413">Isomerase</keyword>
<dbReference type="STRING" id="388280.SAMN04488057_109165"/>
<gene>
    <name evidence="2" type="ORF">SAMN04488057_109165</name>
</gene>
<dbReference type="PANTHER" id="PTHR42852">
    <property type="entry name" value="THIOL:DISULFIDE INTERCHANGE PROTEIN DSBE"/>
    <property type="match status" value="1"/>
</dbReference>
<dbReference type="PROSITE" id="PS51352">
    <property type="entry name" value="THIOREDOXIN_2"/>
    <property type="match status" value="1"/>
</dbReference>
<dbReference type="Proteomes" id="UP000184513">
    <property type="component" value="Unassembled WGS sequence"/>
</dbReference>
<dbReference type="PANTHER" id="PTHR42852:SF13">
    <property type="entry name" value="PROTEIN DIPZ"/>
    <property type="match status" value="1"/>
</dbReference>
<reference evidence="2 3" key="1">
    <citation type="submission" date="2016-11" db="EMBL/GenBank/DDBJ databases">
        <authorList>
            <person name="Jaros S."/>
            <person name="Januszkiewicz K."/>
            <person name="Wedrychowicz H."/>
        </authorList>
    </citation>
    <scope>NUCLEOTIDE SEQUENCE [LARGE SCALE GENOMIC DNA]</scope>
    <source>
        <strain evidence="2 3">CGMCC 1.6102</strain>
    </source>
</reference>
<protein>
    <submittedName>
        <fullName evidence="2">Thiol-disulfide isomerase or thioredoxin</fullName>
    </submittedName>
</protein>
<evidence type="ECO:0000313" key="2">
    <source>
        <dbReference type="EMBL" id="SHN18460.1"/>
    </source>
</evidence>
<dbReference type="AlphaFoldDB" id="A0A1M7PMG5"/>
<dbReference type="InterPro" id="IPR036249">
    <property type="entry name" value="Thioredoxin-like_sf"/>
</dbReference>
<feature type="domain" description="Thioredoxin" evidence="1">
    <location>
        <begin position="337"/>
        <end position="483"/>
    </location>
</feature>
<dbReference type="InterPro" id="IPR013766">
    <property type="entry name" value="Thioredoxin_domain"/>
</dbReference>